<reference evidence="2 3" key="1">
    <citation type="submission" date="2020-08" db="EMBL/GenBank/DDBJ databases">
        <authorList>
            <person name="Liu C."/>
            <person name="Sun Q."/>
        </authorList>
    </citation>
    <scope>NUCLEOTIDE SEQUENCE [LARGE SCALE GENOMIC DNA]</scope>
    <source>
        <strain evidence="2 3">NSJ-62</strain>
    </source>
</reference>
<protein>
    <submittedName>
        <fullName evidence="2">N-acetyltransferase</fullName>
    </submittedName>
</protein>
<dbReference type="Proteomes" id="UP000515960">
    <property type="component" value="Chromosome"/>
</dbReference>
<dbReference type="GO" id="GO:0016747">
    <property type="term" value="F:acyltransferase activity, transferring groups other than amino-acyl groups"/>
    <property type="evidence" value="ECO:0007669"/>
    <property type="project" value="InterPro"/>
</dbReference>
<dbReference type="InterPro" id="IPR016181">
    <property type="entry name" value="Acyl_CoA_acyltransferase"/>
</dbReference>
<gene>
    <name evidence="2" type="ORF">H8790_11235</name>
</gene>
<dbReference type="AlphaFoldDB" id="A0A7G9B377"/>
<dbReference type="CDD" id="cd04301">
    <property type="entry name" value="NAT_SF"/>
    <property type="match status" value="1"/>
</dbReference>
<accession>A0A7G9B377</accession>
<organism evidence="2 3">
    <name type="scientific">Oscillibacter hominis</name>
    <dbReference type="NCBI Taxonomy" id="2763056"/>
    <lineage>
        <taxon>Bacteria</taxon>
        <taxon>Bacillati</taxon>
        <taxon>Bacillota</taxon>
        <taxon>Clostridia</taxon>
        <taxon>Eubacteriales</taxon>
        <taxon>Oscillospiraceae</taxon>
        <taxon>Oscillibacter</taxon>
    </lineage>
</organism>
<dbReference type="KEGG" id="ohi:H8790_11235"/>
<sequence length="215" mass="23906">MELNIRPEQPSDYRETEEVTREAFWNHYAPGCCEHYLLHIMRECPAFLPELALVAVQEGRIVGAVVSLKAAIFGDDGREYEVLTLGPIAVLPGYQRQGIGTRLIQRTKDAARRLGYRAILLCGDPDYYSRQGFLPAERLNIRTADNLYAAALQYCELWDGALSGAAGRYVEDPIYAVEDAAVAAFDKGFPPKEKISGTASQQRFQQLAAMCRAAD</sequence>
<feature type="domain" description="N-acetyltransferase" evidence="1">
    <location>
        <begin position="3"/>
        <end position="154"/>
    </location>
</feature>
<dbReference type="RefSeq" id="WP_187332588.1">
    <property type="nucleotide sequence ID" value="NZ_CP060490.1"/>
</dbReference>
<dbReference type="InterPro" id="IPR000182">
    <property type="entry name" value="GNAT_dom"/>
</dbReference>
<evidence type="ECO:0000313" key="2">
    <source>
        <dbReference type="EMBL" id="QNL44008.1"/>
    </source>
</evidence>
<name>A0A7G9B377_9FIRM</name>
<dbReference type="PROSITE" id="PS51186">
    <property type="entry name" value="GNAT"/>
    <property type="match status" value="1"/>
</dbReference>
<dbReference type="InterPro" id="IPR050276">
    <property type="entry name" value="MshD_Acetyltransferase"/>
</dbReference>
<proteinExistence type="predicted"/>
<keyword evidence="2" id="KW-0808">Transferase</keyword>
<keyword evidence="3" id="KW-1185">Reference proteome</keyword>
<dbReference type="PANTHER" id="PTHR43617:SF2">
    <property type="entry name" value="UPF0039 PROTEIN SLL0451"/>
    <property type="match status" value="1"/>
</dbReference>
<evidence type="ECO:0000259" key="1">
    <source>
        <dbReference type="PROSITE" id="PS51186"/>
    </source>
</evidence>
<evidence type="ECO:0000313" key="3">
    <source>
        <dbReference type="Proteomes" id="UP000515960"/>
    </source>
</evidence>
<dbReference type="Gene3D" id="3.40.630.30">
    <property type="match status" value="1"/>
</dbReference>
<dbReference type="Pfam" id="PF00583">
    <property type="entry name" value="Acetyltransf_1"/>
    <property type="match status" value="1"/>
</dbReference>
<dbReference type="PANTHER" id="PTHR43617">
    <property type="entry name" value="L-AMINO ACID N-ACETYLTRANSFERASE"/>
    <property type="match status" value="1"/>
</dbReference>
<dbReference type="EMBL" id="CP060490">
    <property type="protein sequence ID" value="QNL44008.1"/>
    <property type="molecule type" value="Genomic_DNA"/>
</dbReference>
<dbReference type="SUPFAM" id="SSF55729">
    <property type="entry name" value="Acyl-CoA N-acyltransferases (Nat)"/>
    <property type="match status" value="1"/>
</dbReference>